<organism evidence="4 5">
    <name type="scientific">Tenebrionibacter intestinalis</name>
    <dbReference type="NCBI Taxonomy" id="2799638"/>
    <lineage>
        <taxon>Bacteria</taxon>
        <taxon>Pseudomonadati</taxon>
        <taxon>Pseudomonadota</taxon>
        <taxon>Gammaproteobacteria</taxon>
        <taxon>Enterobacterales</taxon>
        <taxon>Enterobacteriaceae</taxon>
        <taxon>Tenebrionibacter/Tenebrionicola group</taxon>
        <taxon>Tenebrionibacter</taxon>
    </lineage>
</organism>
<accession>A0A8K0XWW0</accession>
<dbReference type="Proteomes" id="UP000659047">
    <property type="component" value="Unassembled WGS sequence"/>
</dbReference>
<evidence type="ECO:0000313" key="5">
    <source>
        <dbReference type="Proteomes" id="UP000659047"/>
    </source>
</evidence>
<dbReference type="RefSeq" id="WP_238712904.1">
    <property type="nucleotide sequence ID" value="NZ_JAEPBH010000009.1"/>
</dbReference>
<dbReference type="Pfam" id="PF03061">
    <property type="entry name" value="4HBT"/>
    <property type="match status" value="1"/>
</dbReference>
<sequence>MIWKRELSLEALNHMAAQTLVGHLGIVFTGIHDDRLEAEMPVDHRTLQPFGLLHGGASAALAETMGSMAGFLASREGQSVVGTEISATHHRAVSRGVVRGVCKPLHLSRSSQCWEIMLYDAQGKRCCTSRLSTAVLG</sequence>
<dbReference type="EC" id="3.1.2.-" evidence="4"/>
<dbReference type="InterPro" id="IPR006683">
    <property type="entry name" value="Thioestr_dom"/>
</dbReference>
<gene>
    <name evidence="4" type="primary">entH</name>
    <name evidence="4" type="ORF">JJB97_04960</name>
</gene>
<evidence type="ECO:0000256" key="2">
    <source>
        <dbReference type="ARBA" id="ARBA00022801"/>
    </source>
</evidence>
<feature type="domain" description="Thioesterase" evidence="3">
    <location>
        <begin position="50"/>
        <end position="127"/>
    </location>
</feature>
<comment type="similarity">
    <text evidence="1">Belongs to the thioesterase PaaI family.</text>
</comment>
<proteinExistence type="inferred from homology"/>
<reference evidence="4" key="1">
    <citation type="submission" date="2021-01" db="EMBL/GenBank/DDBJ databases">
        <title>Intestinitalea alba gen. nov., sp. nov., a novel genus of the family Enterobacteriaceae, isolated from the gut of the plastic-eating mealworm Tenebrio molitor L.</title>
        <authorList>
            <person name="Yang Y."/>
        </authorList>
    </citation>
    <scope>NUCLEOTIDE SEQUENCE</scope>
    <source>
        <strain evidence="4">BIT-L3</strain>
    </source>
</reference>
<dbReference type="Gene3D" id="3.10.129.10">
    <property type="entry name" value="Hotdog Thioesterase"/>
    <property type="match status" value="1"/>
</dbReference>
<dbReference type="PANTHER" id="PTHR43240">
    <property type="entry name" value="1,4-DIHYDROXY-2-NAPHTHOYL-COA THIOESTERASE 1"/>
    <property type="match status" value="1"/>
</dbReference>
<dbReference type="CDD" id="cd03443">
    <property type="entry name" value="PaaI_thioesterase"/>
    <property type="match status" value="1"/>
</dbReference>
<evidence type="ECO:0000259" key="3">
    <source>
        <dbReference type="Pfam" id="PF03061"/>
    </source>
</evidence>
<dbReference type="AlphaFoldDB" id="A0A8K0XWW0"/>
<evidence type="ECO:0000256" key="1">
    <source>
        <dbReference type="ARBA" id="ARBA00008324"/>
    </source>
</evidence>
<dbReference type="NCBIfam" id="NF007607">
    <property type="entry name" value="PRK10254.1"/>
    <property type="match status" value="1"/>
</dbReference>
<dbReference type="InterPro" id="IPR029069">
    <property type="entry name" value="HotDog_dom_sf"/>
</dbReference>
<keyword evidence="2 4" id="KW-0378">Hydrolase</keyword>
<dbReference type="GO" id="GO:0005829">
    <property type="term" value="C:cytosol"/>
    <property type="evidence" value="ECO:0007669"/>
    <property type="project" value="TreeGrafter"/>
</dbReference>
<dbReference type="EMBL" id="JAEPBH010000009">
    <property type="protein sequence ID" value="MBK4714692.1"/>
    <property type="molecule type" value="Genomic_DNA"/>
</dbReference>
<evidence type="ECO:0000313" key="4">
    <source>
        <dbReference type="EMBL" id="MBK4714692.1"/>
    </source>
</evidence>
<dbReference type="InterPro" id="IPR003736">
    <property type="entry name" value="PAAI_dom"/>
</dbReference>
<name>A0A8K0XWW0_9ENTR</name>
<dbReference type="PANTHER" id="PTHR43240:SF9">
    <property type="entry name" value="PROOFREADING THIOESTERASE ENTH"/>
    <property type="match status" value="1"/>
</dbReference>
<dbReference type="FunFam" id="3.10.129.10:FF:000002">
    <property type="entry name" value="1,4-dihydroxy-2-naphthoyl-CoA hydrolase"/>
    <property type="match status" value="1"/>
</dbReference>
<dbReference type="SUPFAM" id="SSF54637">
    <property type="entry name" value="Thioesterase/thiol ester dehydrase-isomerase"/>
    <property type="match status" value="1"/>
</dbReference>
<dbReference type="GO" id="GO:0061522">
    <property type="term" value="F:1,4-dihydroxy-2-naphthoyl-CoA thioesterase activity"/>
    <property type="evidence" value="ECO:0007669"/>
    <property type="project" value="TreeGrafter"/>
</dbReference>
<protein>
    <submittedName>
        <fullName evidence="4">Proofreading thioesterase EntH</fullName>
        <ecNumber evidence="4">3.1.2.-</ecNumber>
    </submittedName>
</protein>
<comment type="caution">
    <text evidence="4">The sequence shown here is derived from an EMBL/GenBank/DDBJ whole genome shotgun (WGS) entry which is preliminary data.</text>
</comment>
<dbReference type="NCBIfam" id="TIGR00369">
    <property type="entry name" value="unchar_dom_1"/>
    <property type="match status" value="1"/>
</dbReference>
<keyword evidence="5" id="KW-1185">Reference proteome</keyword>